<gene>
    <name evidence="1" type="ORF">QAD02_014998</name>
</gene>
<evidence type="ECO:0000313" key="2">
    <source>
        <dbReference type="Proteomes" id="UP001239111"/>
    </source>
</evidence>
<dbReference type="EMBL" id="CM056742">
    <property type="protein sequence ID" value="KAJ8679211.1"/>
    <property type="molecule type" value="Genomic_DNA"/>
</dbReference>
<keyword evidence="2" id="KW-1185">Reference proteome</keyword>
<protein>
    <submittedName>
        <fullName evidence="1">Uncharacterized protein</fullName>
    </submittedName>
</protein>
<comment type="caution">
    <text evidence="1">The sequence shown here is derived from an EMBL/GenBank/DDBJ whole genome shotgun (WGS) entry which is preliminary data.</text>
</comment>
<proteinExistence type="predicted"/>
<reference evidence="1" key="1">
    <citation type="submission" date="2023-04" db="EMBL/GenBank/DDBJ databases">
        <title>A chromosome-level genome assembly of the parasitoid wasp Eretmocerus hayati.</title>
        <authorList>
            <person name="Zhong Y."/>
            <person name="Liu S."/>
            <person name="Liu Y."/>
        </authorList>
    </citation>
    <scope>NUCLEOTIDE SEQUENCE</scope>
    <source>
        <strain evidence="1">ZJU_SS_LIU_2023</strain>
    </source>
</reference>
<dbReference type="Proteomes" id="UP001239111">
    <property type="component" value="Chromosome 2"/>
</dbReference>
<sequence length="179" mass="20103">MKPAEIFSFGEQIVDGYVKKQNWFVSDRIVPKVSGEKISLLNSRIRRTDHAHITVRSIYVEMMMEIAHIRCPGIMGIHDLWASPVSSAPEEYIGDYWRGENYVCGDIFSLAVEAAHRDQRLTHYGSSAFSLIDGYQAEMLEIRKTQAKPIALMALPVRFPPPQSAALAHCVDHANCLAS</sequence>
<name>A0ACC2P8M5_9HYME</name>
<organism evidence="1 2">
    <name type="scientific">Eretmocerus hayati</name>
    <dbReference type="NCBI Taxonomy" id="131215"/>
    <lineage>
        <taxon>Eukaryota</taxon>
        <taxon>Metazoa</taxon>
        <taxon>Ecdysozoa</taxon>
        <taxon>Arthropoda</taxon>
        <taxon>Hexapoda</taxon>
        <taxon>Insecta</taxon>
        <taxon>Pterygota</taxon>
        <taxon>Neoptera</taxon>
        <taxon>Endopterygota</taxon>
        <taxon>Hymenoptera</taxon>
        <taxon>Apocrita</taxon>
        <taxon>Proctotrupomorpha</taxon>
        <taxon>Chalcidoidea</taxon>
        <taxon>Aphelinidae</taxon>
        <taxon>Aphelininae</taxon>
        <taxon>Eretmocerus</taxon>
    </lineage>
</organism>
<accession>A0ACC2P8M5</accession>
<evidence type="ECO:0000313" key="1">
    <source>
        <dbReference type="EMBL" id="KAJ8679211.1"/>
    </source>
</evidence>